<evidence type="ECO:0000256" key="2">
    <source>
        <dbReference type="SAM" id="SignalP"/>
    </source>
</evidence>
<dbReference type="Proteomes" id="UP000547528">
    <property type="component" value="Unassembled WGS sequence"/>
</dbReference>
<evidence type="ECO:0000313" key="3">
    <source>
        <dbReference type="EMBL" id="MBB3667046.1"/>
    </source>
</evidence>
<keyword evidence="1" id="KW-0812">Transmembrane</keyword>
<evidence type="ECO:0000256" key="1">
    <source>
        <dbReference type="SAM" id="Phobius"/>
    </source>
</evidence>
<feature type="transmembrane region" description="Helical" evidence="1">
    <location>
        <begin position="224"/>
        <end position="247"/>
    </location>
</feature>
<dbReference type="Pfam" id="PF14808">
    <property type="entry name" value="TMEM164"/>
    <property type="match status" value="1"/>
</dbReference>
<feature type="transmembrane region" description="Helical" evidence="1">
    <location>
        <begin position="180"/>
        <end position="201"/>
    </location>
</feature>
<name>A0A7W5TP37_9MICC</name>
<dbReference type="EMBL" id="JACIBT010000001">
    <property type="protein sequence ID" value="MBB3667046.1"/>
    <property type="molecule type" value="Genomic_DNA"/>
</dbReference>
<dbReference type="RefSeq" id="WP_246327905.1">
    <property type="nucleotide sequence ID" value="NZ_BAABKR010000001.1"/>
</dbReference>
<feature type="chain" id="PRO_5038656972" evidence="2">
    <location>
        <begin position="20"/>
        <end position="274"/>
    </location>
</feature>
<dbReference type="NCBIfam" id="TIGR02206">
    <property type="entry name" value="intg_mem_TP0381"/>
    <property type="match status" value="1"/>
</dbReference>
<proteinExistence type="predicted"/>
<keyword evidence="1" id="KW-0472">Membrane</keyword>
<sequence length="274" mass="30270">MASASVWNLGLLASSAPQAAPASQSGSMDLFGAAHLTMLVLTVVVTALAIWGARTIRGSRAEHRIIRTCGWAFLVLSTAWLAWGWLPQNWVLEESLPMHLSDVLRLVTSIALIWRPQWALAVIYYWGLTLNVQSIITADLNFYDYPVLEFIMYWLLHITVFVAPLVFIVGLGYRPTWRGYGITLAITVGWAVVTFTLNSLAGTNYGYLNGAPDGPSLLDALGPWPFYLISEAVLICAVWALMTWPWASAARRRYHRDTRAADSIGAGDRDRGDG</sequence>
<comment type="caution">
    <text evidence="3">The sequence shown here is derived from an EMBL/GenBank/DDBJ whole genome shotgun (WGS) entry which is preliminary data.</text>
</comment>
<dbReference type="InterPro" id="IPR011737">
    <property type="entry name" value="CHP02206_TP0381"/>
</dbReference>
<feature type="transmembrane region" description="Helical" evidence="1">
    <location>
        <begin position="65"/>
        <end position="86"/>
    </location>
</feature>
<accession>A0A7W5TP37</accession>
<organism evidence="3 4">
    <name type="scientific">Garicola koreensis</name>
    <dbReference type="NCBI Taxonomy" id="1262554"/>
    <lineage>
        <taxon>Bacteria</taxon>
        <taxon>Bacillati</taxon>
        <taxon>Actinomycetota</taxon>
        <taxon>Actinomycetes</taxon>
        <taxon>Micrococcales</taxon>
        <taxon>Micrococcaceae</taxon>
        <taxon>Garicola</taxon>
    </lineage>
</organism>
<dbReference type="AlphaFoldDB" id="A0A7W5TP37"/>
<feature type="transmembrane region" description="Helical" evidence="1">
    <location>
        <begin position="150"/>
        <end position="173"/>
    </location>
</feature>
<feature type="signal peptide" evidence="2">
    <location>
        <begin position="1"/>
        <end position="19"/>
    </location>
</feature>
<keyword evidence="2" id="KW-0732">Signal</keyword>
<reference evidence="3 4" key="1">
    <citation type="submission" date="2020-08" db="EMBL/GenBank/DDBJ databases">
        <title>Sequencing the genomes of 1000 actinobacteria strains.</title>
        <authorList>
            <person name="Klenk H.-P."/>
        </authorList>
    </citation>
    <scope>NUCLEOTIDE SEQUENCE [LARGE SCALE GENOMIC DNA]</scope>
    <source>
        <strain evidence="3 4">DSM 28238</strain>
    </source>
</reference>
<gene>
    <name evidence="3" type="ORF">FHX47_000639</name>
</gene>
<evidence type="ECO:0000313" key="4">
    <source>
        <dbReference type="Proteomes" id="UP000547528"/>
    </source>
</evidence>
<feature type="transmembrane region" description="Helical" evidence="1">
    <location>
        <begin position="32"/>
        <end position="53"/>
    </location>
</feature>
<protein>
    <submittedName>
        <fullName evidence="3">Putative integral membrane protein (TIGR02206 family)</fullName>
    </submittedName>
</protein>
<keyword evidence="1" id="KW-1133">Transmembrane helix</keyword>
<keyword evidence="4" id="KW-1185">Reference proteome</keyword>